<evidence type="ECO:0000313" key="9">
    <source>
        <dbReference type="EMBL" id="KAL0312898.1"/>
    </source>
</evidence>
<dbReference type="AlphaFoldDB" id="A0AAW2L2M9"/>
<evidence type="ECO:0000259" key="8">
    <source>
        <dbReference type="Pfam" id="PF13359"/>
    </source>
</evidence>
<evidence type="ECO:0000256" key="4">
    <source>
        <dbReference type="ARBA" id="ARBA00022722"/>
    </source>
</evidence>
<keyword evidence="7" id="KW-0539">Nucleus</keyword>
<evidence type="ECO:0000256" key="5">
    <source>
        <dbReference type="ARBA" id="ARBA00022723"/>
    </source>
</evidence>
<dbReference type="PANTHER" id="PTHR22930">
    <property type="match status" value="1"/>
</dbReference>
<protein>
    <recommendedName>
        <fullName evidence="8">DDE Tnp4 domain-containing protein</fullName>
    </recommendedName>
</protein>
<dbReference type="InterPro" id="IPR045249">
    <property type="entry name" value="HARBI1-like"/>
</dbReference>
<dbReference type="PANTHER" id="PTHR22930:SF281">
    <property type="entry name" value="NUCLEASE"/>
    <property type="match status" value="1"/>
</dbReference>
<sequence>MIQGCLGALDGTHVDILVSKADKDRYRNRKGQILFNMLGVCNTDRKFVYILSGWEGSATDSWVLRDAIKRPERYYINITHMNLNKQERSSITPLQRKRRQGYNKENMVTASHGAPFVMREKGHRVASCPQ</sequence>
<organism evidence="9">
    <name type="scientific">Sesamum radiatum</name>
    <name type="common">Black benniseed</name>
    <dbReference type="NCBI Taxonomy" id="300843"/>
    <lineage>
        <taxon>Eukaryota</taxon>
        <taxon>Viridiplantae</taxon>
        <taxon>Streptophyta</taxon>
        <taxon>Embryophyta</taxon>
        <taxon>Tracheophyta</taxon>
        <taxon>Spermatophyta</taxon>
        <taxon>Magnoliopsida</taxon>
        <taxon>eudicotyledons</taxon>
        <taxon>Gunneridae</taxon>
        <taxon>Pentapetalae</taxon>
        <taxon>asterids</taxon>
        <taxon>lamiids</taxon>
        <taxon>Lamiales</taxon>
        <taxon>Pedaliaceae</taxon>
        <taxon>Sesamum</taxon>
    </lineage>
</organism>
<name>A0AAW2L2M9_SESRA</name>
<reference evidence="9" key="2">
    <citation type="journal article" date="2024" name="Plant">
        <title>Genomic evolution and insights into agronomic trait innovations of Sesamum species.</title>
        <authorList>
            <person name="Miao H."/>
            <person name="Wang L."/>
            <person name="Qu L."/>
            <person name="Liu H."/>
            <person name="Sun Y."/>
            <person name="Le M."/>
            <person name="Wang Q."/>
            <person name="Wei S."/>
            <person name="Zheng Y."/>
            <person name="Lin W."/>
            <person name="Duan Y."/>
            <person name="Cao H."/>
            <person name="Xiong S."/>
            <person name="Wang X."/>
            <person name="Wei L."/>
            <person name="Li C."/>
            <person name="Ma Q."/>
            <person name="Ju M."/>
            <person name="Zhao R."/>
            <person name="Li G."/>
            <person name="Mu C."/>
            <person name="Tian Q."/>
            <person name="Mei H."/>
            <person name="Zhang T."/>
            <person name="Gao T."/>
            <person name="Zhang H."/>
        </authorList>
    </citation>
    <scope>NUCLEOTIDE SEQUENCE</scope>
    <source>
        <strain evidence="9">G02</strain>
    </source>
</reference>
<comment type="subcellular location">
    <subcellularLocation>
        <location evidence="2">Nucleus</location>
    </subcellularLocation>
</comment>
<feature type="domain" description="DDE Tnp4" evidence="8">
    <location>
        <begin position="9"/>
        <end position="66"/>
    </location>
</feature>
<comment type="similarity">
    <text evidence="3">Belongs to the HARBI1 family.</text>
</comment>
<evidence type="ECO:0000256" key="6">
    <source>
        <dbReference type="ARBA" id="ARBA00022801"/>
    </source>
</evidence>
<dbReference type="GO" id="GO:0046872">
    <property type="term" value="F:metal ion binding"/>
    <property type="evidence" value="ECO:0007669"/>
    <property type="project" value="UniProtKB-KW"/>
</dbReference>
<dbReference type="GO" id="GO:0016787">
    <property type="term" value="F:hydrolase activity"/>
    <property type="evidence" value="ECO:0007669"/>
    <property type="project" value="UniProtKB-KW"/>
</dbReference>
<proteinExistence type="inferred from homology"/>
<keyword evidence="5" id="KW-0479">Metal-binding</keyword>
<gene>
    <name evidence="9" type="ORF">Sradi_5689100</name>
</gene>
<dbReference type="InterPro" id="IPR027806">
    <property type="entry name" value="HARBI1_dom"/>
</dbReference>
<dbReference type="GO" id="GO:0005634">
    <property type="term" value="C:nucleus"/>
    <property type="evidence" value="ECO:0007669"/>
    <property type="project" value="UniProtKB-SubCell"/>
</dbReference>
<dbReference type="Pfam" id="PF13359">
    <property type="entry name" value="DDE_Tnp_4"/>
    <property type="match status" value="1"/>
</dbReference>
<keyword evidence="6" id="KW-0378">Hydrolase</keyword>
<dbReference type="GO" id="GO:0004518">
    <property type="term" value="F:nuclease activity"/>
    <property type="evidence" value="ECO:0007669"/>
    <property type="project" value="UniProtKB-KW"/>
</dbReference>
<dbReference type="EMBL" id="JACGWJ010000026">
    <property type="protein sequence ID" value="KAL0312898.1"/>
    <property type="molecule type" value="Genomic_DNA"/>
</dbReference>
<accession>A0AAW2L2M9</accession>
<comment type="cofactor">
    <cofactor evidence="1">
        <name>a divalent metal cation</name>
        <dbReference type="ChEBI" id="CHEBI:60240"/>
    </cofactor>
</comment>
<reference evidence="9" key="1">
    <citation type="submission" date="2020-06" db="EMBL/GenBank/DDBJ databases">
        <authorList>
            <person name="Li T."/>
            <person name="Hu X."/>
            <person name="Zhang T."/>
            <person name="Song X."/>
            <person name="Zhang H."/>
            <person name="Dai N."/>
            <person name="Sheng W."/>
            <person name="Hou X."/>
            <person name="Wei L."/>
        </authorList>
    </citation>
    <scope>NUCLEOTIDE SEQUENCE</scope>
    <source>
        <strain evidence="9">G02</strain>
        <tissue evidence="9">Leaf</tissue>
    </source>
</reference>
<keyword evidence="4" id="KW-0540">Nuclease</keyword>
<evidence type="ECO:0000256" key="3">
    <source>
        <dbReference type="ARBA" id="ARBA00006958"/>
    </source>
</evidence>
<evidence type="ECO:0000256" key="2">
    <source>
        <dbReference type="ARBA" id="ARBA00004123"/>
    </source>
</evidence>
<evidence type="ECO:0000256" key="1">
    <source>
        <dbReference type="ARBA" id="ARBA00001968"/>
    </source>
</evidence>
<comment type="caution">
    <text evidence="9">The sequence shown here is derived from an EMBL/GenBank/DDBJ whole genome shotgun (WGS) entry which is preliminary data.</text>
</comment>
<evidence type="ECO:0000256" key="7">
    <source>
        <dbReference type="ARBA" id="ARBA00023242"/>
    </source>
</evidence>